<comment type="similarity">
    <text evidence="1">Belongs to the Skp family.</text>
</comment>
<evidence type="ECO:0000256" key="3">
    <source>
        <dbReference type="SAM" id="Coils"/>
    </source>
</evidence>
<dbReference type="GO" id="GO:0051082">
    <property type="term" value="F:unfolded protein binding"/>
    <property type="evidence" value="ECO:0007669"/>
    <property type="project" value="InterPro"/>
</dbReference>
<dbReference type="KEGG" id="noj:EJ995_01645"/>
<dbReference type="EMBL" id="CP034549">
    <property type="protein sequence ID" value="AZQ42998.1"/>
    <property type="molecule type" value="Genomic_DNA"/>
</dbReference>
<feature type="compositionally biased region" description="Basic and acidic residues" evidence="4">
    <location>
        <begin position="215"/>
        <end position="266"/>
    </location>
</feature>
<dbReference type="PANTHER" id="PTHR35089:SF1">
    <property type="entry name" value="CHAPERONE PROTEIN SKP"/>
    <property type="match status" value="1"/>
</dbReference>
<dbReference type="SUPFAM" id="SSF111384">
    <property type="entry name" value="OmpH-like"/>
    <property type="match status" value="1"/>
</dbReference>
<reference evidence="5 6" key="1">
    <citation type="submission" date="2018-12" db="EMBL/GenBank/DDBJ databases">
        <title>Complete genome of Nonlabens sp. MJ115.</title>
        <authorList>
            <person name="Choi H.S."/>
            <person name="Jung J."/>
        </authorList>
    </citation>
    <scope>NUCLEOTIDE SEQUENCE [LARGE SCALE GENOMIC DNA]</scope>
    <source>
        <strain evidence="5 6">MJ115</strain>
    </source>
</reference>
<name>A0A3S9MV02_9FLAO</name>
<evidence type="ECO:0000256" key="4">
    <source>
        <dbReference type="SAM" id="MobiDB-lite"/>
    </source>
</evidence>
<dbReference type="SMART" id="SM00935">
    <property type="entry name" value="OmpH"/>
    <property type="match status" value="1"/>
</dbReference>
<feature type="compositionally biased region" description="Low complexity" evidence="4">
    <location>
        <begin position="299"/>
        <end position="312"/>
    </location>
</feature>
<feature type="compositionally biased region" description="Basic and acidic residues" evidence="4">
    <location>
        <begin position="329"/>
        <end position="360"/>
    </location>
</feature>
<keyword evidence="6" id="KW-1185">Reference proteome</keyword>
<dbReference type="Gene3D" id="3.30.910.20">
    <property type="entry name" value="Skp domain"/>
    <property type="match status" value="1"/>
</dbReference>
<dbReference type="GO" id="GO:0050821">
    <property type="term" value="P:protein stabilization"/>
    <property type="evidence" value="ECO:0007669"/>
    <property type="project" value="TreeGrafter"/>
</dbReference>
<dbReference type="InterPro" id="IPR005632">
    <property type="entry name" value="Chaperone_Skp"/>
</dbReference>
<keyword evidence="2" id="KW-0732">Signal</keyword>
<protein>
    <submittedName>
        <fullName evidence="5">OmpH family outer membrane protein</fullName>
    </submittedName>
</protein>
<dbReference type="Pfam" id="PF03938">
    <property type="entry name" value="OmpH"/>
    <property type="match status" value="1"/>
</dbReference>
<dbReference type="PANTHER" id="PTHR35089">
    <property type="entry name" value="CHAPERONE PROTEIN SKP"/>
    <property type="match status" value="1"/>
</dbReference>
<evidence type="ECO:0000313" key="5">
    <source>
        <dbReference type="EMBL" id="AZQ42998.1"/>
    </source>
</evidence>
<dbReference type="RefSeq" id="WP_126444977.1">
    <property type="nucleotide sequence ID" value="NZ_CP034549.1"/>
</dbReference>
<accession>A0A3S9MV02</accession>
<proteinExistence type="inferred from homology"/>
<dbReference type="InterPro" id="IPR024930">
    <property type="entry name" value="Skp_dom_sf"/>
</dbReference>
<dbReference type="Proteomes" id="UP000279600">
    <property type="component" value="Chromosome"/>
</dbReference>
<gene>
    <name evidence="5" type="ORF">EJ995_01645</name>
</gene>
<evidence type="ECO:0000256" key="2">
    <source>
        <dbReference type="ARBA" id="ARBA00022729"/>
    </source>
</evidence>
<dbReference type="OrthoDB" id="9788552at2"/>
<keyword evidence="3" id="KW-0175">Coiled coil</keyword>
<feature type="region of interest" description="Disordered" evidence="4">
    <location>
        <begin position="181"/>
        <end position="391"/>
    </location>
</feature>
<dbReference type="GO" id="GO:0005829">
    <property type="term" value="C:cytosol"/>
    <property type="evidence" value="ECO:0007669"/>
    <property type="project" value="TreeGrafter"/>
</dbReference>
<evidence type="ECO:0000256" key="1">
    <source>
        <dbReference type="ARBA" id="ARBA00009091"/>
    </source>
</evidence>
<feature type="coiled-coil region" evidence="3">
    <location>
        <begin position="46"/>
        <end position="106"/>
    </location>
</feature>
<evidence type="ECO:0000313" key="6">
    <source>
        <dbReference type="Proteomes" id="UP000279600"/>
    </source>
</evidence>
<sequence length="391" mass="45116">MKCNIIVLLIVVLVGSAFAKAQRGIRVGYVDMEYILENVPEYQKASTQLENKMQVWKQEIEKMEAEIDQMETSLKNERVLLTKELIEEREEEIEIKRQDMRDYQVKRFGTDGDFIKQKQQLIQPVQDQVFNEMQKIGQGKKYDMIVDRSETTLLYSADRHDLSDDVLKAIGRTTKLEVNAAKRKSRNRGNDEDSDLVSEQPYKSVQEAADDAAIEQEKQEIRDERQATREEKTRKRDSIKAARKREYQERRQRLLDARQRKKDSIKAVRAGKVFVPKVEENVENTAAEEKKPSTESGVKPKVTNPTVTTPAAALPPTPETKKPAAANKPTREELIKKRDSIKAAKIKEVKERRERILEERKRKRDSILNARKKAKENKESESKKGTPPGGN</sequence>
<organism evidence="5 6">
    <name type="scientific">Nonlabens ponticola</name>
    <dbReference type="NCBI Taxonomy" id="2496866"/>
    <lineage>
        <taxon>Bacteria</taxon>
        <taxon>Pseudomonadati</taxon>
        <taxon>Bacteroidota</taxon>
        <taxon>Flavobacteriia</taxon>
        <taxon>Flavobacteriales</taxon>
        <taxon>Flavobacteriaceae</taxon>
        <taxon>Nonlabens</taxon>
    </lineage>
</organism>
<dbReference type="AlphaFoldDB" id="A0A3S9MV02"/>